<dbReference type="SUPFAM" id="SSF50978">
    <property type="entry name" value="WD40 repeat-like"/>
    <property type="match status" value="1"/>
</dbReference>
<dbReference type="Pfam" id="PF14782">
    <property type="entry name" value="BBS2_GAE"/>
    <property type="match status" value="1"/>
</dbReference>
<dbReference type="GO" id="GO:0034464">
    <property type="term" value="C:BBSome"/>
    <property type="evidence" value="ECO:0007669"/>
    <property type="project" value="InterPro"/>
</dbReference>
<evidence type="ECO:0000256" key="4">
    <source>
        <dbReference type="ARBA" id="ARBA00023069"/>
    </source>
</evidence>
<evidence type="ECO:0000256" key="2">
    <source>
        <dbReference type="ARBA" id="ARBA00004245"/>
    </source>
</evidence>
<evidence type="ECO:0000259" key="10">
    <source>
        <dbReference type="Pfam" id="PF14783"/>
    </source>
</evidence>
<keyword evidence="5" id="KW-0206">Cytoskeleton</keyword>
<dbReference type="GO" id="GO:0043005">
    <property type="term" value="C:neuron projection"/>
    <property type="evidence" value="ECO:0007669"/>
    <property type="project" value="TreeGrafter"/>
</dbReference>
<feature type="domain" description="BBS2 GAE" evidence="9">
    <location>
        <begin position="392"/>
        <end position="447"/>
    </location>
</feature>
<dbReference type="InterPro" id="IPR055380">
    <property type="entry name" value="BBS2_hp_dom"/>
</dbReference>
<dbReference type="InterPro" id="IPR029429">
    <property type="entry name" value="BBS2_Mid"/>
</dbReference>
<evidence type="ECO:0000256" key="6">
    <source>
        <dbReference type="ARBA" id="ARBA00023273"/>
    </source>
</evidence>
<keyword evidence="3" id="KW-0963">Cytoplasm</keyword>
<dbReference type="Pfam" id="PF14783">
    <property type="entry name" value="BBS2_Mid"/>
    <property type="match status" value="1"/>
</dbReference>
<name>A0A673MBY9_9TELE</name>
<dbReference type="InterPro" id="IPR016616">
    <property type="entry name" value="Bardet-Biedl_syndrome_2_prot"/>
</dbReference>
<dbReference type="Ensembl" id="ENSSRHT00000087923.1">
    <property type="protein sequence ID" value="ENSSRHP00000085610.1"/>
    <property type="gene ID" value="ENSSRHG00000042162.1"/>
</dbReference>
<organism evidence="13 14">
    <name type="scientific">Sinocyclocheilus rhinocerous</name>
    <dbReference type="NCBI Taxonomy" id="307959"/>
    <lineage>
        <taxon>Eukaryota</taxon>
        <taxon>Metazoa</taxon>
        <taxon>Chordata</taxon>
        <taxon>Craniata</taxon>
        <taxon>Vertebrata</taxon>
        <taxon>Euteleostomi</taxon>
        <taxon>Actinopterygii</taxon>
        <taxon>Neopterygii</taxon>
        <taxon>Teleostei</taxon>
        <taxon>Ostariophysi</taxon>
        <taxon>Cypriniformes</taxon>
        <taxon>Cyprinidae</taxon>
        <taxon>Cyprininae</taxon>
        <taxon>Sinocyclocheilus</taxon>
    </lineage>
</organism>
<evidence type="ECO:0000313" key="13">
    <source>
        <dbReference type="Ensembl" id="ENSSRHP00000085610.1"/>
    </source>
</evidence>
<dbReference type="Gene3D" id="2.130.10.10">
    <property type="entry name" value="YVTN repeat-like/Quinoprotein amine dehydrogenase"/>
    <property type="match status" value="1"/>
</dbReference>
<reference evidence="13" key="1">
    <citation type="submission" date="2025-08" db="UniProtKB">
        <authorList>
            <consortium name="Ensembl"/>
        </authorList>
    </citation>
    <scope>IDENTIFICATION</scope>
</reference>
<dbReference type="Pfam" id="PF23351">
    <property type="entry name" value="BBS2_CtH"/>
    <property type="match status" value="1"/>
</dbReference>
<evidence type="ECO:0000256" key="7">
    <source>
        <dbReference type="ARBA" id="ARBA00073722"/>
    </source>
</evidence>
<evidence type="ECO:0000259" key="9">
    <source>
        <dbReference type="Pfam" id="PF14782"/>
    </source>
</evidence>
<feature type="domain" description="BBS2 C-terminal helix bundle" evidence="11">
    <location>
        <begin position="607"/>
        <end position="631"/>
    </location>
</feature>
<protein>
    <recommendedName>
        <fullName evidence="7">BBSome complex member BBS2</fullName>
    </recommendedName>
</protein>
<accession>A0A673MBY9</accession>
<evidence type="ECO:0000259" key="8">
    <source>
        <dbReference type="Pfam" id="PF14781"/>
    </source>
</evidence>
<dbReference type="InterPro" id="IPR029333">
    <property type="entry name" value="BBS2_GAE_dom"/>
</dbReference>
<evidence type="ECO:0000256" key="5">
    <source>
        <dbReference type="ARBA" id="ARBA00023212"/>
    </source>
</evidence>
<dbReference type="PANTHER" id="PTHR32465">
    <property type="entry name" value="BARDET-BIEDL SYNDROME 2 PROTEIN"/>
    <property type="match status" value="1"/>
</dbReference>
<dbReference type="Pfam" id="PF23353">
    <property type="entry name" value="BBS2_hp"/>
    <property type="match status" value="1"/>
</dbReference>
<sequence>MLVPIFTLKLNHKINPRMVAIGKYDGIHPCLTAATQAGKVFIHNPHTRGQRPAAHRLSQSTQDNDISLLNINQAVSCLTAGTLGPNTTGHTLLVGSQTNLLAYDVHDNTDIFYKEVTDGANAIVLGKLGDIQSPLAIIGGNCALQGFDFEGNDQFWTVTGDNVRSLVLCDFTADGKNELLVGSDDFDIRVFREDELVTEMAENETVTSLCHMHGSRFGYALANGTVGVYDRTARYWRIKSKNHAMSIHAFDLNADGVVELITGWSNGKIDARSDRTGEVIFKDNFSSSVAGVVEGDYRMDGQIQLICTSVEGEVRGYLPASKEMKGNLMDASVEQDLIREMSQRKQNLMLELRNYEENAKALPGVSEGESKMGVIPANTQLQTALSVRRATESQRAHIDAQNLSGCVRVPIIPPKDIPVDLHIKAFVGGKTSTQFHVFEITRQLPRFSMYDLNVDPSAVQPTGKVTFSINDRPQRVVMWLNQNFLLPEGIDSPDITFTALRGGGLLKINMQPSGEVDEFHSVHQKLTAAMADHSNYIRNMLVQAEDARLMGDWRNMKKRYIELYDLNRDLINEYKIRSNNHNALLARLKSVNQAIQRAGRLRVGKLKTQVITACRDAIKNNNINALFKIMKAGTASS</sequence>
<keyword evidence="14" id="KW-1185">Reference proteome</keyword>
<evidence type="ECO:0000259" key="11">
    <source>
        <dbReference type="Pfam" id="PF23351"/>
    </source>
</evidence>
<dbReference type="GO" id="GO:0036064">
    <property type="term" value="C:ciliary basal body"/>
    <property type="evidence" value="ECO:0007669"/>
    <property type="project" value="TreeGrafter"/>
</dbReference>
<dbReference type="GO" id="GO:0031514">
    <property type="term" value="C:motile cilium"/>
    <property type="evidence" value="ECO:0007669"/>
    <property type="project" value="TreeGrafter"/>
</dbReference>
<dbReference type="InterPro" id="IPR055381">
    <property type="entry name" value="BBS2_CtH_dom"/>
</dbReference>
<feature type="domain" description="Ciliary BBSome complex subunit 2 N-terminal" evidence="8">
    <location>
        <begin position="20"/>
        <end position="126"/>
    </location>
</feature>
<feature type="domain" description="BBS2 hairpin" evidence="12">
    <location>
        <begin position="515"/>
        <end position="600"/>
    </location>
</feature>
<dbReference type="InterPro" id="IPR036322">
    <property type="entry name" value="WD40_repeat_dom_sf"/>
</dbReference>
<dbReference type="InterPro" id="IPR015943">
    <property type="entry name" value="WD40/YVTN_repeat-like_dom_sf"/>
</dbReference>
<proteinExistence type="predicted"/>
<evidence type="ECO:0000256" key="3">
    <source>
        <dbReference type="ARBA" id="ARBA00022490"/>
    </source>
</evidence>
<dbReference type="Proteomes" id="UP000472270">
    <property type="component" value="Unassembled WGS sequence"/>
</dbReference>
<dbReference type="PANTHER" id="PTHR32465:SF0">
    <property type="entry name" value="BARDET-BIEDL SYNDROME 2 PROTEIN"/>
    <property type="match status" value="1"/>
</dbReference>
<dbReference type="InterPro" id="IPR029430">
    <property type="entry name" value="BBS2_N"/>
</dbReference>
<keyword evidence="6" id="KW-0966">Cell projection</keyword>
<dbReference type="FunFam" id="2.130.10.10:FF:000967">
    <property type="entry name" value="Bardet-Biedl syndrome 2 protein homolog"/>
    <property type="match status" value="1"/>
</dbReference>
<comment type="subcellular location">
    <subcellularLocation>
        <location evidence="1">Cell projection</location>
        <location evidence="1">Cilium</location>
    </subcellularLocation>
    <subcellularLocation>
        <location evidence="2">Cytoplasm</location>
        <location evidence="2">Cytoskeleton</location>
    </subcellularLocation>
</comment>
<feature type="domain" description="Ciliary BBSome complex subunit 2 middle region" evidence="10">
    <location>
        <begin position="165"/>
        <end position="272"/>
    </location>
</feature>
<evidence type="ECO:0000256" key="1">
    <source>
        <dbReference type="ARBA" id="ARBA00004138"/>
    </source>
</evidence>
<evidence type="ECO:0000313" key="14">
    <source>
        <dbReference type="Proteomes" id="UP000472270"/>
    </source>
</evidence>
<keyword evidence="4" id="KW-0969">Cilium</keyword>
<evidence type="ECO:0000259" key="12">
    <source>
        <dbReference type="Pfam" id="PF23353"/>
    </source>
</evidence>
<dbReference type="GO" id="GO:1905515">
    <property type="term" value="P:non-motile cilium assembly"/>
    <property type="evidence" value="ECO:0007669"/>
    <property type="project" value="InterPro"/>
</dbReference>
<dbReference type="Pfam" id="PF14781">
    <property type="entry name" value="BBS2_N"/>
    <property type="match status" value="1"/>
</dbReference>
<reference evidence="13" key="2">
    <citation type="submission" date="2025-09" db="UniProtKB">
        <authorList>
            <consortium name="Ensembl"/>
        </authorList>
    </citation>
    <scope>IDENTIFICATION</scope>
</reference>
<dbReference type="GO" id="GO:0016020">
    <property type="term" value="C:membrane"/>
    <property type="evidence" value="ECO:0007669"/>
    <property type="project" value="TreeGrafter"/>
</dbReference>
<dbReference type="AlphaFoldDB" id="A0A673MBY9"/>